<feature type="transmembrane region" description="Helical" evidence="8">
    <location>
        <begin position="377"/>
        <end position="402"/>
    </location>
</feature>
<dbReference type="AlphaFoldDB" id="Q0F383"/>
<feature type="transmembrane region" description="Helical" evidence="8">
    <location>
        <begin position="160"/>
        <end position="182"/>
    </location>
</feature>
<dbReference type="STRING" id="314344.AL013_12065"/>
<comment type="caution">
    <text evidence="10">The sequence shown here is derived from an EMBL/GenBank/DDBJ whole genome shotgun (WGS) entry which is preliminary data.</text>
</comment>
<dbReference type="InterPro" id="IPR001750">
    <property type="entry name" value="ND/Mrp_TM"/>
</dbReference>
<evidence type="ECO:0000313" key="11">
    <source>
        <dbReference type="Proteomes" id="UP000005297"/>
    </source>
</evidence>
<name>Q0F383_9PROT</name>
<reference evidence="10 11" key="1">
    <citation type="submission" date="2006-09" db="EMBL/GenBank/DDBJ databases">
        <authorList>
            <person name="Emerson D."/>
            <person name="Ferriera S."/>
            <person name="Johnson J."/>
            <person name="Kravitz S."/>
            <person name="Halpern A."/>
            <person name="Remington K."/>
            <person name="Beeson K."/>
            <person name="Tran B."/>
            <person name="Rogers Y.-H."/>
            <person name="Friedman R."/>
            <person name="Venter J.C."/>
        </authorList>
    </citation>
    <scope>NUCLEOTIDE SEQUENCE [LARGE SCALE GENOMIC DNA]</scope>
    <source>
        <strain evidence="10 11">PV-1</strain>
    </source>
</reference>
<comment type="subcellular location">
    <subcellularLocation>
        <location evidence="1">Cell membrane</location>
        <topology evidence="1">Multi-pass membrane protein</topology>
    </subcellularLocation>
    <subcellularLocation>
        <location evidence="7">Membrane</location>
        <topology evidence="7">Multi-pass membrane protein</topology>
    </subcellularLocation>
</comment>
<evidence type="ECO:0000256" key="5">
    <source>
        <dbReference type="ARBA" id="ARBA00023002"/>
    </source>
</evidence>
<evidence type="ECO:0000259" key="9">
    <source>
        <dbReference type="Pfam" id="PF00361"/>
    </source>
</evidence>
<evidence type="ECO:0000256" key="2">
    <source>
        <dbReference type="ARBA" id="ARBA00022475"/>
    </source>
</evidence>
<dbReference type="GO" id="GO:0005886">
    <property type="term" value="C:plasma membrane"/>
    <property type="evidence" value="ECO:0007669"/>
    <property type="project" value="UniProtKB-SubCell"/>
</dbReference>
<feature type="transmembrane region" description="Helical" evidence="8">
    <location>
        <begin position="414"/>
        <end position="432"/>
    </location>
</feature>
<feature type="transmembrane region" description="Helical" evidence="8">
    <location>
        <begin position="129"/>
        <end position="148"/>
    </location>
</feature>
<gene>
    <name evidence="10" type="ORF">SPV1_04538</name>
</gene>
<dbReference type="InterPro" id="IPR052175">
    <property type="entry name" value="ComplexI-like_HydComp"/>
</dbReference>
<feature type="domain" description="NADH:quinone oxidoreductase/Mrp antiporter transmembrane" evidence="9">
    <location>
        <begin position="126"/>
        <end position="416"/>
    </location>
</feature>
<dbReference type="FunCoup" id="Q0F383">
    <property type="interactions" value="22"/>
</dbReference>
<dbReference type="NCBIfam" id="NF005045">
    <property type="entry name" value="PRK06458.1-5"/>
    <property type="match status" value="1"/>
</dbReference>
<feature type="transmembrane region" description="Helical" evidence="8">
    <location>
        <begin position="202"/>
        <end position="223"/>
    </location>
</feature>
<dbReference type="NCBIfam" id="NF005043">
    <property type="entry name" value="PRK06458.1-3"/>
    <property type="match status" value="1"/>
</dbReference>
<dbReference type="EMBL" id="AATS01000001">
    <property type="protein sequence ID" value="EAU56058.1"/>
    <property type="molecule type" value="Genomic_DNA"/>
</dbReference>
<evidence type="ECO:0000256" key="3">
    <source>
        <dbReference type="ARBA" id="ARBA00022692"/>
    </source>
</evidence>
<dbReference type="OrthoDB" id="9768329at2"/>
<feature type="transmembrane region" description="Helical" evidence="8">
    <location>
        <begin position="340"/>
        <end position="357"/>
    </location>
</feature>
<keyword evidence="11" id="KW-1185">Reference proteome</keyword>
<evidence type="ECO:0000256" key="1">
    <source>
        <dbReference type="ARBA" id="ARBA00004651"/>
    </source>
</evidence>
<keyword evidence="3 7" id="KW-0812">Transmembrane</keyword>
<dbReference type="Pfam" id="PF00361">
    <property type="entry name" value="Proton_antipo_M"/>
    <property type="match status" value="1"/>
</dbReference>
<feature type="transmembrane region" description="Helical" evidence="8">
    <location>
        <begin position="244"/>
        <end position="264"/>
    </location>
</feature>
<dbReference type="PANTHER" id="PTHR42682">
    <property type="entry name" value="HYDROGENASE-4 COMPONENT F"/>
    <property type="match status" value="1"/>
</dbReference>
<feature type="transmembrane region" description="Helical" evidence="8">
    <location>
        <begin position="276"/>
        <end position="296"/>
    </location>
</feature>
<evidence type="ECO:0000256" key="6">
    <source>
        <dbReference type="ARBA" id="ARBA00023136"/>
    </source>
</evidence>
<dbReference type="InterPro" id="IPR003918">
    <property type="entry name" value="NADH_UbQ_OxRdtase"/>
</dbReference>
<dbReference type="Proteomes" id="UP000005297">
    <property type="component" value="Unassembled WGS sequence"/>
</dbReference>
<sequence length="491" mass="52864">MNLFLIVLFTPLLGGLLLAGIRHPRWAARANIAIGMVTFTFSLGLAMQVLNARGFNTLDGWFHLDAYNAFLVALTAFVGMTTAIFSAPYMRHEFDAGRVNARQMRLYHSMFQLFQFGMLLGFTTNNIGVLWVSLELATLATVLLVSLYRTPASIAAAWKYFILCGMGIALALFGTVLVFFTSSSVLGHGNEALTWTLLHEHAGALDPFVMTIAFCFLMVGYGTKVGLAPMHAWLPDAHGEGPTPVSAVLSGLLLNLALYALVRLKMLVDGATGTGLAGHMMMAFGILSLFVAAFSLHRQRDIKRMFSFSSIEHMGLMTFAFGLGTQLAGVAALLHMTVHSLVKSGIFFTVGHAAQAMRTQKMSEIRGLIRHHPGIGWGLMIGTVAIAGFPPFGVFTSEFLLFTAALESNPWTTIPLLLGLLIAMAGLLRFVQPMVYGETAEQAVSVQVNMLPVYIHLALALVLGLSIPGFLAGWYEQAATLIAAVSAGGGV</sequence>
<evidence type="ECO:0000256" key="7">
    <source>
        <dbReference type="RuleBase" id="RU000320"/>
    </source>
</evidence>
<dbReference type="EC" id="1.6.5.3" evidence="10"/>
<evidence type="ECO:0000256" key="4">
    <source>
        <dbReference type="ARBA" id="ARBA00022989"/>
    </source>
</evidence>
<dbReference type="PANTHER" id="PTHR42682:SF5">
    <property type="entry name" value="HYDROGENASE-4 COMPONENT F"/>
    <property type="match status" value="1"/>
</dbReference>
<feature type="transmembrane region" description="Helical" evidence="8">
    <location>
        <begin position="453"/>
        <end position="475"/>
    </location>
</feature>
<keyword evidence="4 8" id="KW-1133">Transmembrane helix</keyword>
<dbReference type="GO" id="GO:0008137">
    <property type="term" value="F:NADH dehydrogenase (ubiquinone) activity"/>
    <property type="evidence" value="ECO:0007669"/>
    <property type="project" value="InterPro"/>
</dbReference>
<feature type="transmembrane region" description="Helical" evidence="8">
    <location>
        <begin position="66"/>
        <end position="85"/>
    </location>
</feature>
<evidence type="ECO:0000256" key="8">
    <source>
        <dbReference type="SAM" id="Phobius"/>
    </source>
</evidence>
<keyword evidence="5 10" id="KW-0560">Oxidoreductase</keyword>
<keyword evidence="2" id="KW-1003">Cell membrane</keyword>
<dbReference type="HOGENOM" id="CLU_007100_10_1_0"/>
<dbReference type="InParanoid" id="Q0F383"/>
<dbReference type="PRINTS" id="PR01437">
    <property type="entry name" value="NUOXDRDTASE4"/>
</dbReference>
<feature type="transmembrane region" description="Helical" evidence="8">
    <location>
        <begin position="106"/>
        <end position="123"/>
    </location>
</feature>
<organism evidence="10 11">
    <name type="scientific">Mariprofundus ferrooxydans PV-1</name>
    <dbReference type="NCBI Taxonomy" id="314345"/>
    <lineage>
        <taxon>Bacteria</taxon>
        <taxon>Pseudomonadati</taxon>
        <taxon>Pseudomonadota</taxon>
        <taxon>Candidatius Mariprofundia</taxon>
        <taxon>Mariprofundales</taxon>
        <taxon>Mariprofundaceae</taxon>
        <taxon>Mariprofundus</taxon>
    </lineage>
</organism>
<feature type="transmembrane region" description="Helical" evidence="8">
    <location>
        <begin position="316"/>
        <end position="334"/>
    </location>
</feature>
<evidence type="ECO:0000313" key="10">
    <source>
        <dbReference type="EMBL" id="EAU56058.1"/>
    </source>
</evidence>
<dbReference type="eggNOG" id="COG0651">
    <property type="taxonomic scope" value="Bacteria"/>
</dbReference>
<keyword evidence="6 8" id="KW-0472">Membrane</keyword>
<dbReference type="GO" id="GO:0042773">
    <property type="term" value="P:ATP synthesis coupled electron transport"/>
    <property type="evidence" value="ECO:0007669"/>
    <property type="project" value="InterPro"/>
</dbReference>
<dbReference type="RefSeq" id="WP_009851203.1">
    <property type="nucleotide sequence ID" value="NZ_DS022295.1"/>
</dbReference>
<accession>Q0F383</accession>
<protein>
    <submittedName>
        <fullName evidence="10">NADH dehydrogenase subunit N</fullName>
        <ecNumber evidence="10">1.6.5.3</ecNumber>
    </submittedName>
</protein>
<dbReference type="GO" id="GO:0016491">
    <property type="term" value="F:oxidoreductase activity"/>
    <property type="evidence" value="ECO:0007669"/>
    <property type="project" value="UniProtKB-KW"/>
</dbReference>
<proteinExistence type="predicted"/>